<comment type="caution">
    <text evidence="1">The sequence shown here is derived from an EMBL/GenBank/DDBJ whole genome shotgun (WGS) entry which is preliminary data.</text>
</comment>
<dbReference type="EMBL" id="JACIFY010000004">
    <property type="protein sequence ID" value="MBB4235014.1"/>
    <property type="molecule type" value="Genomic_DNA"/>
</dbReference>
<name>A0A7W6R1L5_9HYPH</name>
<evidence type="ECO:0000313" key="1">
    <source>
        <dbReference type="EMBL" id="MBB4235014.1"/>
    </source>
</evidence>
<organism evidence="1 2">
    <name type="scientific">Rhizobium esperanzae</name>
    <dbReference type="NCBI Taxonomy" id="1967781"/>
    <lineage>
        <taxon>Bacteria</taxon>
        <taxon>Pseudomonadati</taxon>
        <taxon>Pseudomonadota</taxon>
        <taxon>Alphaproteobacteria</taxon>
        <taxon>Hyphomicrobiales</taxon>
        <taxon>Rhizobiaceae</taxon>
        <taxon>Rhizobium/Agrobacterium group</taxon>
        <taxon>Rhizobium</taxon>
    </lineage>
</organism>
<sequence>MTQSTNWTIWHGGDCPMHKDAIIDIRMRNGKVLENVTAGRYLWARPRREADGNYSQRTFINGGTIVAYREIVEEA</sequence>
<proteinExistence type="predicted"/>
<gene>
    <name evidence="1" type="ORF">GGD57_001572</name>
</gene>
<accession>A0A7W6R1L5</accession>
<reference evidence="1 2" key="1">
    <citation type="submission" date="2020-08" db="EMBL/GenBank/DDBJ databases">
        <title>Genomic Encyclopedia of Type Strains, Phase IV (KMG-V): Genome sequencing to study the core and pangenomes of soil and plant-associated prokaryotes.</title>
        <authorList>
            <person name="Whitman W."/>
        </authorList>
    </citation>
    <scope>NUCLEOTIDE SEQUENCE [LARGE SCALE GENOMIC DNA]</scope>
    <source>
        <strain evidence="1 2">SEMIA 4089</strain>
    </source>
</reference>
<dbReference type="AlphaFoldDB" id="A0A7W6R1L5"/>
<dbReference type="RefSeq" id="WP_184468429.1">
    <property type="nucleotide sequence ID" value="NZ_JACIFY010000004.1"/>
</dbReference>
<protein>
    <submittedName>
        <fullName evidence="1">Uncharacterized protein</fullName>
    </submittedName>
</protein>
<evidence type="ECO:0000313" key="2">
    <source>
        <dbReference type="Proteomes" id="UP000540909"/>
    </source>
</evidence>
<dbReference type="Proteomes" id="UP000540909">
    <property type="component" value="Unassembled WGS sequence"/>
</dbReference>